<name>A0ABV9HMD8_9MICO</name>
<organism evidence="2 3">
    <name type="scientific">Promicromonospora alba</name>
    <dbReference type="NCBI Taxonomy" id="1616110"/>
    <lineage>
        <taxon>Bacteria</taxon>
        <taxon>Bacillati</taxon>
        <taxon>Actinomycetota</taxon>
        <taxon>Actinomycetes</taxon>
        <taxon>Micrococcales</taxon>
        <taxon>Promicromonosporaceae</taxon>
        <taxon>Promicromonospora</taxon>
    </lineage>
</organism>
<dbReference type="InterPro" id="IPR035930">
    <property type="entry name" value="FomD-like_sf"/>
</dbReference>
<keyword evidence="3" id="KW-1185">Reference proteome</keyword>
<evidence type="ECO:0000313" key="2">
    <source>
        <dbReference type="EMBL" id="MFC4630454.1"/>
    </source>
</evidence>
<protein>
    <submittedName>
        <fullName evidence="2">DUF402 domain-containing protein</fullName>
    </submittedName>
</protein>
<accession>A0ABV9HMD8</accession>
<dbReference type="EMBL" id="JBHSFI010000006">
    <property type="protein sequence ID" value="MFC4630454.1"/>
    <property type="molecule type" value="Genomic_DNA"/>
</dbReference>
<evidence type="ECO:0000313" key="3">
    <source>
        <dbReference type="Proteomes" id="UP001596011"/>
    </source>
</evidence>
<proteinExistence type="predicted"/>
<dbReference type="SUPFAM" id="SSF159234">
    <property type="entry name" value="FomD-like"/>
    <property type="match status" value="1"/>
</dbReference>
<dbReference type="Pfam" id="PF04167">
    <property type="entry name" value="DUF402"/>
    <property type="match status" value="1"/>
</dbReference>
<dbReference type="RefSeq" id="WP_377138207.1">
    <property type="nucleotide sequence ID" value="NZ_JBHSFI010000006.1"/>
</dbReference>
<evidence type="ECO:0000259" key="1">
    <source>
        <dbReference type="Pfam" id="PF04167"/>
    </source>
</evidence>
<comment type="caution">
    <text evidence="2">The sequence shown here is derived from an EMBL/GenBank/DDBJ whole genome shotgun (WGS) entry which is preliminary data.</text>
</comment>
<feature type="domain" description="DUF402" evidence="1">
    <location>
        <begin position="84"/>
        <end position="185"/>
    </location>
</feature>
<dbReference type="Proteomes" id="UP001596011">
    <property type="component" value="Unassembled WGS sequence"/>
</dbReference>
<dbReference type="Gene3D" id="2.40.380.10">
    <property type="entry name" value="FomD-like"/>
    <property type="match status" value="1"/>
</dbReference>
<sequence length="203" mass="22280">MSAQQPADQGFSVSLPTVPGTPVRMRFRKWDGTPHWVLDCAYLGSDEHGAWLGYPTRTLHARPGLRYRSKSPGVVLVGDFGWIPSFNGHPHDTAIYIDLATVPEWRYDGGRAGGAPAWEVTSVDMDLDVVAMRDGHVDGKRGEQYSIDDEDEFAEHTVKYGYPADVVARVRADADALLAAVRAGEPPYDGTTAKRWLAVLDAL</sequence>
<dbReference type="InterPro" id="IPR007295">
    <property type="entry name" value="DUF402"/>
</dbReference>
<gene>
    <name evidence="2" type="ORF">ACFO6V_19575</name>
</gene>
<reference evidence="3" key="1">
    <citation type="journal article" date="2019" name="Int. J. Syst. Evol. Microbiol.">
        <title>The Global Catalogue of Microorganisms (GCM) 10K type strain sequencing project: providing services to taxonomists for standard genome sequencing and annotation.</title>
        <authorList>
            <consortium name="The Broad Institute Genomics Platform"/>
            <consortium name="The Broad Institute Genome Sequencing Center for Infectious Disease"/>
            <person name="Wu L."/>
            <person name="Ma J."/>
        </authorList>
    </citation>
    <scope>NUCLEOTIDE SEQUENCE [LARGE SCALE GENOMIC DNA]</scope>
    <source>
        <strain evidence="3">CCUG 42722</strain>
    </source>
</reference>